<dbReference type="AlphaFoldDB" id="A0A9R0XW99"/>
<dbReference type="SUPFAM" id="SSF47616">
    <property type="entry name" value="GST C-terminal domain-like"/>
    <property type="match status" value="1"/>
</dbReference>
<dbReference type="InterPro" id="IPR036249">
    <property type="entry name" value="Thioredoxin-like_sf"/>
</dbReference>
<dbReference type="PANTHER" id="PTHR11260">
    <property type="entry name" value="GLUTATHIONE S-TRANSFERASE, GST, SUPERFAMILY, GST DOMAIN CONTAINING"/>
    <property type="match status" value="1"/>
</dbReference>
<dbReference type="FunFam" id="1.20.1050.10:FF:000023">
    <property type="entry name" value="Probable glutathione S-transferase GSTU6"/>
    <property type="match status" value="1"/>
</dbReference>
<dbReference type="PROSITE" id="PS50404">
    <property type="entry name" value="GST_NTER"/>
    <property type="match status" value="1"/>
</dbReference>
<reference evidence="7 8" key="1">
    <citation type="submission" date="2017-09" db="EMBL/GenBank/DDBJ databases">
        <authorList>
            <consortium name="International Durum Wheat Genome Sequencing Consortium (IDWGSC)"/>
            <person name="Milanesi L."/>
        </authorList>
    </citation>
    <scope>NUCLEOTIDE SEQUENCE [LARGE SCALE GENOMIC DNA]</scope>
    <source>
        <strain evidence="8">cv. Svevo</strain>
    </source>
</reference>
<dbReference type="InterPro" id="IPR036282">
    <property type="entry name" value="Glutathione-S-Trfase_C_sf"/>
</dbReference>
<evidence type="ECO:0000256" key="1">
    <source>
        <dbReference type="ARBA" id="ARBA00012452"/>
    </source>
</evidence>
<accession>A0A9R0XW99</accession>
<dbReference type="GO" id="GO:0005737">
    <property type="term" value="C:cytoplasm"/>
    <property type="evidence" value="ECO:0007669"/>
    <property type="project" value="TreeGrafter"/>
</dbReference>
<comment type="similarity">
    <text evidence="4">Belongs to the GST superfamily.</text>
</comment>
<gene>
    <name evidence="7" type="ORF">TRITD_6Av1G047210</name>
</gene>
<dbReference type="SFLD" id="SFLDS00019">
    <property type="entry name" value="Glutathione_Transferase_(cytos"/>
    <property type="match status" value="1"/>
</dbReference>
<dbReference type="Gramene" id="TRITD6Av1G047210.7">
    <property type="protein sequence ID" value="TRITD6Av1G047210.7"/>
    <property type="gene ID" value="TRITD6Av1G047210"/>
</dbReference>
<dbReference type="Gene3D" id="3.40.30.10">
    <property type="entry name" value="Glutaredoxin"/>
    <property type="match status" value="1"/>
</dbReference>
<comment type="catalytic activity">
    <reaction evidence="3">
        <text>RX + glutathione = an S-substituted glutathione + a halide anion + H(+)</text>
        <dbReference type="Rhea" id="RHEA:16437"/>
        <dbReference type="ChEBI" id="CHEBI:15378"/>
        <dbReference type="ChEBI" id="CHEBI:16042"/>
        <dbReference type="ChEBI" id="CHEBI:17792"/>
        <dbReference type="ChEBI" id="CHEBI:57925"/>
        <dbReference type="ChEBI" id="CHEBI:90779"/>
        <dbReference type="EC" id="2.5.1.18"/>
    </reaction>
</comment>
<dbReference type="Pfam" id="PF02798">
    <property type="entry name" value="GST_N"/>
    <property type="match status" value="1"/>
</dbReference>
<dbReference type="SFLD" id="SFLDG00358">
    <property type="entry name" value="Main_(cytGST)"/>
    <property type="match status" value="1"/>
</dbReference>
<dbReference type="Gene3D" id="1.20.1050.10">
    <property type="match status" value="1"/>
</dbReference>
<dbReference type="InterPro" id="IPR010987">
    <property type="entry name" value="Glutathione-S-Trfase_C-like"/>
</dbReference>
<dbReference type="InterPro" id="IPR036812">
    <property type="entry name" value="NAD(P)_OxRdtase_dom_sf"/>
</dbReference>
<organism evidence="7 8">
    <name type="scientific">Triticum turgidum subsp. durum</name>
    <name type="common">Durum wheat</name>
    <name type="synonym">Triticum durum</name>
    <dbReference type="NCBI Taxonomy" id="4567"/>
    <lineage>
        <taxon>Eukaryota</taxon>
        <taxon>Viridiplantae</taxon>
        <taxon>Streptophyta</taxon>
        <taxon>Embryophyta</taxon>
        <taxon>Tracheophyta</taxon>
        <taxon>Spermatophyta</taxon>
        <taxon>Magnoliopsida</taxon>
        <taxon>Liliopsida</taxon>
        <taxon>Poales</taxon>
        <taxon>Poaceae</taxon>
        <taxon>BOP clade</taxon>
        <taxon>Pooideae</taxon>
        <taxon>Triticodae</taxon>
        <taxon>Triticeae</taxon>
        <taxon>Triticinae</taxon>
        <taxon>Triticum</taxon>
    </lineage>
</organism>
<protein>
    <recommendedName>
        <fullName evidence="1">glutathione transferase</fullName>
        <ecNumber evidence="1">2.5.1.18</ecNumber>
    </recommendedName>
</protein>
<dbReference type="GO" id="GO:0006749">
    <property type="term" value="P:glutathione metabolic process"/>
    <property type="evidence" value="ECO:0007669"/>
    <property type="project" value="InterPro"/>
</dbReference>
<dbReference type="SUPFAM" id="SSF51430">
    <property type="entry name" value="NAD(P)-linked oxidoreductase"/>
    <property type="match status" value="1"/>
</dbReference>
<dbReference type="InterPro" id="IPR045074">
    <property type="entry name" value="GST_C_Tau"/>
</dbReference>
<evidence type="ECO:0000313" key="8">
    <source>
        <dbReference type="Proteomes" id="UP000324705"/>
    </source>
</evidence>
<evidence type="ECO:0000256" key="2">
    <source>
        <dbReference type="ARBA" id="ARBA00022679"/>
    </source>
</evidence>
<dbReference type="Proteomes" id="UP000324705">
    <property type="component" value="Chromosome 6A"/>
</dbReference>
<sequence>MAKPTVPRMKLGSQGLEVSAQGLGCMGMSGNYGPAKPDDDMLALLRHAVAAGVTLLDTSDAYGPFTNELLLGRGWVKLALAFKGVSYEDVEENLYNKSELLLKSNPVHKKIPVLIHNGAPVCESMIIVQYIDDVFTGTGPSLLPVDPYERAVARFWVAYVDDKLVAPWRQWLKGKTEKEKSEGKKQAFAAVEVLEGALRECSKGGGFFGGDGVGLVDVALGGVLSWMKVTEVLSGDKIFDAAKTPLLAAWVEHFSGLDAAKAALPDVGRLLEFAKAREVAAAASN</sequence>
<evidence type="ECO:0000256" key="3">
    <source>
        <dbReference type="ARBA" id="ARBA00047960"/>
    </source>
</evidence>
<dbReference type="InterPro" id="IPR040079">
    <property type="entry name" value="Glutathione_S-Trfase"/>
</dbReference>
<dbReference type="Pfam" id="PF00043">
    <property type="entry name" value="GST_C"/>
    <property type="match status" value="1"/>
</dbReference>
<evidence type="ECO:0000256" key="4">
    <source>
        <dbReference type="RuleBase" id="RU003494"/>
    </source>
</evidence>
<dbReference type="CDD" id="cd03185">
    <property type="entry name" value="GST_C_Tau"/>
    <property type="match status" value="1"/>
</dbReference>
<name>A0A9R0XW99_TRITD</name>
<dbReference type="InterPro" id="IPR004045">
    <property type="entry name" value="Glutathione_S-Trfase_N"/>
</dbReference>
<dbReference type="GO" id="GO:0004364">
    <property type="term" value="F:glutathione transferase activity"/>
    <property type="evidence" value="ECO:0007669"/>
    <property type="project" value="UniProtKB-EC"/>
</dbReference>
<feature type="domain" description="GST N-terminal" evidence="5">
    <location>
        <begin position="76"/>
        <end position="139"/>
    </location>
</feature>
<evidence type="ECO:0000259" key="6">
    <source>
        <dbReference type="PROSITE" id="PS50405"/>
    </source>
</evidence>
<keyword evidence="8" id="KW-1185">Reference proteome</keyword>
<dbReference type="EMBL" id="LT934121">
    <property type="protein sequence ID" value="VAI44218.1"/>
    <property type="molecule type" value="Genomic_DNA"/>
</dbReference>
<dbReference type="PROSITE" id="PS50405">
    <property type="entry name" value="GST_CTER"/>
    <property type="match status" value="1"/>
</dbReference>
<evidence type="ECO:0000313" key="7">
    <source>
        <dbReference type="EMBL" id="VAI44218.1"/>
    </source>
</evidence>
<evidence type="ECO:0000259" key="5">
    <source>
        <dbReference type="PROSITE" id="PS50404"/>
    </source>
</evidence>
<dbReference type="PANTHER" id="PTHR11260:SF530">
    <property type="entry name" value="GLUTATHIONE TRANSFERASE"/>
    <property type="match status" value="1"/>
</dbReference>
<dbReference type="SFLD" id="SFLDG01152">
    <property type="entry name" value="Main.3:_Omega-_and_Tau-like"/>
    <property type="match status" value="1"/>
</dbReference>
<dbReference type="InterPro" id="IPR004046">
    <property type="entry name" value="GST_C"/>
</dbReference>
<proteinExistence type="inferred from homology"/>
<dbReference type="InterPro" id="IPR045073">
    <property type="entry name" value="Omega/Tau-like"/>
</dbReference>
<dbReference type="CDD" id="cd03058">
    <property type="entry name" value="GST_N_Tau"/>
    <property type="match status" value="1"/>
</dbReference>
<feature type="domain" description="GST C-terminal" evidence="6">
    <location>
        <begin position="146"/>
        <end position="279"/>
    </location>
</feature>
<dbReference type="EC" id="2.5.1.18" evidence="1"/>
<keyword evidence="2" id="KW-0808">Transferase</keyword>
<dbReference type="SUPFAM" id="SSF52833">
    <property type="entry name" value="Thioredoxin-like"/>
    <property type="match status" value="1"/>
</dbReference>